<gene>
    <name evidence="2" type="ORF">AVEN_85627_1</name>
    <name evidence="3" type="ORF">AVEN_88529_1</name>
</gene>
<dbReference type="AlphaFoldDB" id="A0A4Y2UR23"/>
<keyword evidence="4" id="KW-1185">Reference proteome</keyword>
<dbReference type="Proteomes" id="UP000499080">
    <property type="component" value="Unassembled WGS sequence"/>
</dbReference>
<feature type="region of interest" description="Disordered" evidence="1">
    <location>
        <begin position="30"/>
        <end position="55"/>
    </location>
</feature>
<evidence type="ECO:0000313" key="3">
    <source>
        <dbReference type="EMBL" id="GBO14515.1"/>
    </source>
</evidence>
<comment type="caution">
    <text evidence="2">The sequence shown here is derived from an EMBL/GenBank/DDBJ whole genome shotgun (WGS) entry which is preliminary data.</text>
</comment>
<proteinExistence type="predicted"/>
<dbReference type="EMBL" id="BGPR01038640">
    <property type="protein sequence ID" value="GBO14515.1"/>
    <property type="molecule type" value="Genomic_DNA"/>
</dbReference>
<evidence type="ECO:0000313" key="2">
    <source>
        <dbReference type="EMBL" id="GBO14514.1"/>
    </source>
</evidence>
<name>A0A4Y2UR23_ARAVE</name>
<organism evidence="2 4">
    <name type="scientific">Araneus ventricosus</name>
    <name type="common">Orbweaver spider</name>
    <name type="synonym">Epeira ventricosa</name>
    <dbReference type="NCBI Taxonomy" id="182803"/>
    <lineage>
        <taxon>Eukaryota</taxon>
        <taxon>Metazoa</taxon>
        <taxon>Ecdysozoa</taxon>
        <taxon>Arthropoda</taxon>
        <taxon>Chelicerata</taxon>
        <taxon>Arachnida</taxon>
        <taxon>Araneae</taxon>
        <taxon>Araneomorphae</taxon>
        <taxon>Entelegynae</taxon>
        <taxon>Araneoidea</taxon>
        <taxon>Araneidae</taxon>
        <taxon>Araneus</taxon>
    </lineage>
</organism>
<accession>A0A4Y2UR23</accession>
<dbReference type="EMBL" id="BGPR01038639">
    <property type="protein sequence ID" value="GBO14514.1"/>
    <property type="molecule type" value="Genomic_DNA"/>
</dbReference>
<evidence type="ECO:0000256" key="1">
    <source>
        <dbReference type="SAM" id="MobiDB-lite"/>
    </source>
</evidence>
<sequence length="103" mass="10940">MNDNRCNGSRTGAGVLVSISGHDLTPIAGAPLKPGPFGRKRHELDSPNLGGHLPPHLTPSYKLPLRHTEMGCGLQGLLDTLTAVRTSPPLKRSQLPQTGLFLS</sequence>
<evidence type="ECO:0000313" key="4">
    <source>
        <dbReference type="Proteomes" id="UP000499080"/>
    </source>
</evidence>
<reference evidence="2 4" key="1">
    <citation type="journal article" date="2019" name="Sci. Rep.">
        <title>Orb-weaving spider Araneus ventricosus genome elucidates the spidroin gene catalogue.</title>
        <authorList>
            <person name="Kono N."/>
            <person name="Nakamura H."/>
            <person name="Ohtoshi R."/>
            <person name="Moran D.A.P."/>
            <person name="Shinohara A."/>
            <person name="Yoshida Y."/>
            <person name="Fujiwara M."/>
            <person name="Mori M."/>
            <person name="Tomita M."/>
            <person name="Arakawa K."/>
        </authorList>
    </citation>
    <scope>NUCLEOTIDE SEQUENCE [LARGE SCALE GENOMIC DNA]</scope>
</reference>
<protein>
    <submittedName>
        <fullName evidence="2">Uncharacterized protein</fullName>
    </submittedName>
</protein>